<sequence length="443" mass="48210">MQATNFTSTIIPSRRGRDSRSAAAPLPPLPHRLRCLARFWLAACLALLLLLPPGARAAASELSATLYFFWGVGCPHCTKAKPFLEELKRKYPTLRIESYEVLEKRENIPLLVAMARARHKEATGVPVFIIGQEMFSGFSAETAAEVEQAVRLALQPVAPQKQAAPKPAPPVRLPLLGPVDAQSLSLPVFTVAVALLDSLNPCAFFVLFFLLSLLIHAHSRRRMLLIGGLFVFFSGLVYFVFMAAWLNLFLITGGLPAITFAAGIVALFVGAVNVKEFFYFGQGVSLSIPEQQKPKLFARMRRLLRADSLPSLLAGTTVLALAANSYELLCTAGFPMVFTRMLTLRELPTYSYYAYLAFYCTIYALPLAVIVALFTVKLGERKLTQWQGRVLKLVSGLMMLGLGLVLLIDPALLNKPLASAGLLAGTLAAAALLAAFARKRGAG</sequence>
<dbReference type="Proteomes" id="UP000008825">
    <property type="component" value="Chromosome"/>
</dbReference>
<feature type="transmembrane region" description="Helical" evidence="2">
    <location>
        <begin position="184"/>
        <end position="211"/>
    </location>
</feature>
<feature type="transmembrane region" description="Helical" evidence="2">
    <location>
        <begin position="248"/>
        <end position="272"/>
    </location>
</feature>
<keyword evidence="2" id="KW-1133">Transmembrane helix</keyword>
<reference evidence="3 4" key="1">
    <citation type="submission" date="2008-07" db="EMBL/GenBank/DDBJ databases">
        <title>Complete sequence of Geobacter bemidjiensis BEM.</title>
        <authorList>
            <consortium name="US DOE Joint Genome Institute"/>
            <person name="Lucas S."/>
            <person name="Copeland A."/>
            <person name="Lapidus A."/>
            <person name="Glavina del Rio T."/>
            <person name="Dalin E."/>
            <person name="Tice H."/>
            <person name="Bruce D."/>
            <person name="Goodwin L."/>
            <person name="Pitluck S."/>
            <person name="Kiss H."/>
            <person name="Brettin T."/>
            <person name="Detter J.C."/>
            <person name="Han C."/>
            <person name="Kuske C.R."/>
            <person name="Schmutz J."/>
            <person name="Larimer F."/>
            <person name="Land M."/>
            <person name="Hauser L."/>
            <person name="Kyrpides N."/>
            <person name="Lykidis A."/>
            <person name="Lovley D."/>
            <person name="Richardson P."/>
        </authorList>
    </citation>
    <scope>NUCLEOTIDE SEQUENCE [LARGE SCALE GENOMIC DNA]</scope>
    <source>
        <strain evidence="4">ATCC BAA-1014 / DSM 16622 / JCM 12645 / Bem</strain>
    </source>
</reference>
<evidence type="ECO:0000256" key="2">
    <source>
        <dbReference type="SAM" id="Phobius"/>
    </source>
</evidence>
<dbReference type="STRING" id="404380.Gbem_4013"/>
<gene>
    <name evidence="3" type="ordered locus">Gbem_4013</name>
</gene>
<proteinExistence type="predicted"/>
<dbReference type="AlphaFoldDB" id="B5EG92"/>
<dbReference type="EMBL" id="CP001124">
    <property type="protein sequence ID" value="ACH41005.1"/>
    <property type="molecule type" value="Genomic_DNA"/>
</dbReference>
<evidence type="ECO:0000256" key="1">
    <source>
        <dbReference type="SAM" id="MobiDB-lite"/>
    </source>
</evidence>
<dbReference type="SUPFAM" id="SSF52833">
    <property type="entry name" value="Thioredoxin-like"/>
    <property type="match status" value="1"/>
</dbReference>
<name>B5EG92_CITBB</name>
<dbReference type="KEGG" id="gbm:Gbem_4013"/>
<feature type="transmembrane region" description="Helical" evidence="2">
    <location>
        <begin position="420"/>
        <end position="437"/>
    </location>
</feature>
<feature type="compositionally biased region" description="Polar residues" evidence="1">
    <location>
        <begin position="1"/>
        <end position="11"/>
    </location>
</feature>
<accession>B5EG92</accession>
<feature type="transmembrane region" description="Helical" evidence="2">
    <location>
        <begin position="223"/>
        <end position="242"/>
    </location>
</feature>
<dbReference type="Gene3D" id="3.40.30.10">
    <property type="entry name" value="Glutaredoxin"/>
    <property type="match status" value="1"/>
</dbReference>
<evidence type="ECO:0000313" key="3">
    <source>
        <dbReference type="EMBL" id="ACH41005.1"/>
    </source>
</evidence>
<dbReference type="HOGENOM" id="CLU_046133_0_0_7"/>
<dbReference type="OrthoDB" id="9813820at2"/>
<reference evidence="3 4" key="2">
    <citation type="journal article" date="2010" name="BMC Genomics">
        <title>The genome of Geobacter bemidjiensis, exemplar for the subsurface clade of Geobacter species that predominate in Fe(III)-reducing subsurface environments.</title>
        <authorList>
            <person name="Aklujkar M."/>
            <person name="Young N.D."/>
            <person name="Holmes D."/>
            <person name="Chavan M."/>
            <person name="Risso C."/>
            <person name="Kiss H.E."/>
            <person name="Han C.S."/>
            <person name="Land M.L."/>
            <person name="Lovley D.R."/>
        </authorList>
    </citation>
    <scope>NUCLEOTIDE SEQUENCE [LARGE SCALE GENOMIC DNA]</scope>
    <source>
        <strain evidence="4">ATCC BAA-1014 / DSM 16622 / JCM 12645 / Bem</strain>
    </source>
</reference>
<feature type="transmembrane region" description="Helical" evidence="2">
    <location>
        <begin position="309"/>
        <end position="334"/>
    </location>
</feature>
<keyword evidence="4" id="KW-1185">Reference proteome</keyword>
<dbReference type="eggNOG" id="COG0526">
    <property type="taxonomic scope" value="Bacteria"/>
</dbReference>
<keyword evidence="2" id="KW-0472">Membrane</keyword>
<feature type="transmembrane region" description="Helical" evidence="2">
    <location>
        <begin position="354"/>
        <end position="378"/>
    </location>
</feature>
<organism evidence="3 4">
    <name type="scientific">Citrifermentans bemidjiense (strain ATCC BAA-1014 / DSM 16622 / JCM 12645 / Bem)</name>
    <name type="common">Geobacter bemidjiensis</name>
    <dbReference type="NCBI Taxonomy" id="404380"/>
    <lineage>
        <taxon>Bacteria</taxon>
        <taxon>Pseudomonadati</taxon>
        <taxon>Thermodesulfobacteriota</taxon>
        <taxon>Desulfuromonadia</taxon>
        <taxon>Geobacterales</taxon>
        <taxon>Geobacteraceae</taxon>
        <taxon>Citrifermentans</taxon>
    </lineage>
</organism>
<dbReference type="PROSITE" id="PS51354">
    <property type="entry name" value="GLUTAREDOXIN_2"/>
    <property type="match status" value="1"/>
</dbReference>
<feature type="region of interest" description="Disordered" evidence="1">
    <location>
        <begin position="1"/>
        <end position="23"/>
    </location>
</feature>
<keyword evidence="2" id="KW-0812">Transmembrane</keyword>
<dbReference type="InterPro" id="IPR036249">
    <property type="entry name" value="Thioredoxin-like_sf"/>
</dbReference>
<protein>
    <submittedName>
        <fullName evidence="3">Redox-active membrane protein</fullName>
    </submittedName>
</protein>
<evidence type="ECO:0000313" key="4">
    <source>
        <dbReference type="Proteomes" id="UP000008825"/>
    </source>
</evidence>
<dbReference type="RefSeq" id="WP_012532442.1">
    <property type="nucleotide sequence ID" value="NC_011146.1"/>
</dbReference>
<feature type="transmembrane region" description="Helical" evidence="2">
    <location>
        <begin position="390"/>
        <end position="408"/>
    </location>
</feature>